<dbReference type="Proteomes" id="UP000549616">
    <property type="component" value="Unassembled WGS sequence"/>
</dbReference>
<keyword evidence="1" id="KW-1133">Transmembrane helix</keyword>
<dbReference type="EMBL" id="JACCFK010000001">
    <property type="protein sequence ID" value="NYI88144.1"/>
    <property type="molecule type" value="Genomic_DNA"/>
</dbReference>
<accession>A0A853AZX5</accession>
<dbReference type="InterPro" id="IPR036259">
    <property type="entry name" value="MFS_trans_sf"/>
</dbReference>
<keyword evidence="1" id="KW-0812">Transmembrane</keyword>
<evidence type="ECO:0000256" key="1">
    <source>
        <dbReference type="SAM" id="Phobius"/>
    </source>
</evidence>
<feature type="transmembrane region" description="Helical" evidence="1">
    <location>
        <begin position="32"/>
        <end position="52"/>
    </location>
</feature>
<feature type="transmembrane region" description="Helical" evidence="1">
    <location>
        <begin position="58"/>
        <end position="76"/>
    </location>
</feature>
<dbReference type="SUPFAM" id="SSF103473">
    <property type="entry name" value="MFS general substrate transporter"/>
    <property type="match status" value="1"/>
</dbReference>
<proteinExistence type="predicted"/>
<dbReference type="AlphaFoldDB" id="A0A853AZX5"/>
<gene>
    <name evidence="2" type="ORF">HNR02_001467</name>
</gene>
<comment type="caution">
    <text evidence="2">The sequence shown here is derived from an EMBL/GenBank/DDBJ whole genome shotgun (WGS) entry which is preliminary data.</text>
</comment>
<name>A0A853AZX5_9PSEU</name>
<evidence type="ECO:0008006" key="4">
    <source>
        <dbReference type="Google" id="ProtNLM"/>
    </source>
</evidence>
<evidence type="ECO:0000313" key="2">
    <source>
        <dbReference type="EMBL" id="NYI88144.1"/>
    </source>
</evidence>
<organism evidence="2 3">
    <name type="scientific">Amycolatopsis endophytica</name>
    <dbReference type="NCBI Taxonomy" id="860233"/>
    <lineage>
        <taxon>Bacteria</taxon>
        <taxon>Bacillati</taxon>
        <taxon>Actinomycetota</taxon>
        <taxon>Actinomycetes</taxon>
        <taxon>Pseudonocardiales</taxon>
        <taxon>Pseudonocardiaceae</taxon>
        <taxon>Amycolatopsis</taxon>
    </lineage>
</organism>
<sequence>MSFGHPVLRAIGGHQFCLSVCQRLQGRMTATMTSLVFAPAPAGSLLAGALGTTLGLRATLWLAGAGVAASALWLVCSPLRGMRWLPEAYEEVGTGSHGP</sequence>
<reference evidence="2 3" key="1">
    <citation type="submission" date="2020-07" db="EMBL/GenBank/DDBJ databases">
        <title>Sequencing the genomes of 1000 actinobacteria strains.</title>
        <authorList>
            <person name="Klenk H.-P."/>
        </authorList>
    </citation>
    <scope>NUCLEOTIDE SEQUENCE [LARGE SCALE GENOMIC DNA]</scope>
    <source>
        <strain evidence="2 3">DSM 104006</strain>
    </source>
</reference>
<dbReference type="RefSeq" id="WP_246338516.1">
    <property type="nucleotide sequence ID" value="NZ_JACCFK010000001.1"/>
</dbReference>
<keyword evidence="3" id="KW-1185">Reference proteome</keyword>
<keyword evidence="1" id="KW-0472">Membrane</keyword>
<evidence type="ECO:0000313" key="3">
    <source>
        <dbReference type="Proteomes" id="UP000549616"/>
    </source>
</evidence>
<protein>
    <recommendedName>
        <fullName evidence="4">MFS transporter</fullName>
    </recommendedName>
</protein>